<name>U5VRM0_9ACTN</name>
<keyword evidence="6" id="KW-1185">Reference proteome</keyword>
<dbReference type="Pfam" id="PF01590">
    <property type="entry name" value="GAF"/>
    <property type="match status" value="2"/>
</dbReference>
<dbReference type="AlphaFoldDB" id="U5VRM0"/>
<dbReference type="OrthoDB" id="118142at2"/>
<feature type="coiled-coil region" evidence="2">
    <location>
        <begin position="171"/>
        <end position="198"/>
    </location>
</feature>
<dbReference type="PANTHER" id="PTHR43156">
    <property type="entry name" value="STAGE II SPORULATION PROTEIN E-RELATED"/>
    <property type="match status" value="1"/>
</dbReference>
<evidence type="ECO:0000313" key="6">
    <source>
        <dbReference type="Proteomes" id="UP000017746"/>
    </source>
</evidence>
<dbReference type="InterPro" id="IPR001932">
    <property type="entry name" value="PPM-type_phosphatase-like_dom"/>
</dbReference>
<evidence type="ECO:0000256" key="1">
    <source>
        <dbReference type="ARBA" id="ARBA00022801"/>
    </source>
</evidence>
<protein>
    <submittedName>
        <fullName evidence="5">Phosphoserine phosphatase rsbP</fullName>
    </submittedName>
</protein>
<proteinExistence type="predicted"/>
<dbReference type="Pfam" id="PF07228">
    <property type="entry name" value="SpoIIE"/>
    <property type="match status" value="1"/>
</dbReference>
<dbReference type="HOGENOM" id="CLU_000445_43_8_11"/>
<dbReference type="InterPro" id="IPR029016">
    <property type="entry name" value="GAF-like_dom_sf"/>
</dbReference>
<dbReference type="Gene3D" id="3.30.450.40">
    <property type="match status" value="2"/>
</dbReference>
<dbReference type="SMART" id="SM00331">
    <property type="entry name" value="PP2C_SIG"/>
    <property type="match status" value="1"/>
</dbReference>
<sequence>MAEDAEAVAGGKAGSLADPARLQSLQRVCVGAEPDAAFDRFASLVKRLLDVPVALVSLVDDERQFFPGQVGLAEPWSGKRETPLTHSFCQYVVVEGVPKVFPDARIYAQVRDNLAIPELGVVAYAGMPLTDADGRTLGSLCAIDTKPRAWTRAELETLNDLAEACSSELRLRIERELAEEARRHAENAHDQLAMLAELTETLATTIDIDEALSSLGSAVTPRLADWCLISLVDPDGSVRQVSAAHHDPARAEDVTRFAELMTTGLGAKSIVLAVQRTGMAIRRDGETPANILDRTSNPEMADLAARLGYASFVVAPITAPVNHRVLGSITLVNGPSRPPFGDADERTGTDIGRRAGLALDNSRLYRQQRHVAEVLQQSMLTELPTIPGVELHARYLPAQDGAAVGGDWYDAFAQPDGSVMLAVGDVSGHDIEAAATMGQLRNLVRGDAYGREDEPGPLLTQLDRAVRGLRVPASATAILARMSRDGDDYTVAFSNAGHPPPLLLLPDGTVEIWWVRPEPLLGLALRNERSTHHRRVPAGSTLVLYTDGLVETPGRMLDDGIATIEAALHGNAALPGEELCARLLDAAARRADDIALLLIRVG</sequence>
<dbReference type="SUPFAM" id="SSF81606">
    <property type="entry name" value="PP2C-like"/>
    <property type="match status" value="1"/>
</dbReference>
<dbReference type="PANTHER" id="PTHR43156:SF2">
    <property type="entry name" value="STAGE II SPORULATION PROTEIN E"/>
    <property type="match status" value="1"/>
</dbReference>
<evidence type="ECO:0000259" key="4">
    <source>
        <dbReference type="SMART" id="SM00331"/>
    </source>
</evidence>
<dbReference type="InterPro" id="IPR003018">
    <property type="entry name" value="GAF"/>
</dbReference>
<dbReference type="Gene3D" id="3.60.40.10">
    <property type="entry name" value="PPM-type phosphatase domain"/>
    <property type="match status" value="1"/>
</dbReference>
<evidence type="ECO:0000259" key="3">
    <source>
        <dbReference type="SMART" id="SM00065"/>
    </source>
</evidence>
<reference evidence="5 6" key="1">
    <citation type="journal article" date="2014" name="J. Biotechnol.">
        <title>Complete genome sequence of the actinobacterium Actinoplanes friuliensis HAG 010964, producer of the lipopeptide antibiotic friulimycin.</title>
        <authorList>
            <person name="Ruckert C."/>
            <person name="Szczepanowski R."/>
            <person name="Albersmeier A."/>
            <person name="Goesmann A."/>
            <person name="Fischer N."/>
            <person name="Steinkamper A."/>
            <person name="Puhler A."/>
            <person name="Biener R."/>
            <person name="Schwartz D."/>
            <person name="Kalinowski J."/>
        </authorList>
    </citation>
    <scope>NUCLEOTIDE SEQUENCE [LARGE SCALE GENOMIC DNA]</scope>
    <source>
        <strain evidence="5 6">DSM 7358</strain>
    </source>
</reference>
<feature type="domain" description="PPM-type phosphatase" evidence="4">
    <location>
        <begin position="386"/>
        <end position="601"/>
    </location>
</feature>
<feature type="domain" description="GAF" evidence="3">
    <location>
        <begin position="33"/>
        <end position="179"/>
    </location>
</feature>
<dbReference type="SMART" id="SM00065">
    <property type="entry name" value="GAF"/>
    <property type="match status" value="2"/>
</dbReference>
<dbReference type="InterPro" id="IPR036457">
    <property type="entry name" value="PPM-type-like_dom_sf"/>
</dbReference>
<evidence type="ECO:0000313" key="5">
    <source>
        <dbReference type="EMBL" id="AGZ39509.1"/>
    </source>
</evidence>
<dbReference type="PATRIC" id="fig|1246995.3.peg.1239"/>
<accession>U5VRM0</accession>
<dbReference type="STRING" id="1246995.AFR_06100"/>
<dbReference type="eggNOG" id="COG2208">
    <property type="taxonomic scope" value="Bacteria"/>
</dbReference>
<keyword evidence="1" id="KW-0378">Hydrolase</keyword>
<dbReference type="GO" id="GO:0016791">
    <property type="term" value="F:phosphatase activity"/>
    <property type="evidence" value="ECO:0007669"/>
    <property type="project" value="TreeGrafter"/>
</dbReference>
<dbReference type="KEGG" id="afs:AFR_06100"/>
<gene>
    <name evidence="5" type="ORF">AFR_06100</name>
</gene>
<organism evidence="5 6">
    <name type="scientific">Actinoplanes friuliensis DSM 7358</name>
    <dbReference type="NCBI Taxonomy" id="1246995"/>
    <lineage>
        <taxon>Bacteria</taxon>
        <taxon>Bacillati</taxon>
        <taxon>Actinomycetota</taxon>
        <taxon>Actinomycetes</taxon>
        <taxon>Micromonosporales</taxon>
        <taxon>Micromonosporaceae</taxon>
        <taxon>Actinoplanes</taxon>
    </lineage>
</organism>
<dbReference type="RefSeq" id="WP_023359040.1">
    <property type="nucleotide sequence ID" value="NC_022657.1"/>
</dbReference>
<dbReference type="Proteomes" id="UP000017746">
    <property type="component" value="Chromosome"/>
</dbReference>
<evidence type="ECO:0000256" key="2">
    <source>
        <dbReference type="SAM" id="Coils"/>
    </source>
</evidence>
<dbReference type="InterPro" id="IPR052016">
    <property type="entry name" value="Bact_Sigma-Reg"/>
</dbReference>
<dbReference type="EMBL" id="CP006272">
    <property type="protein sequence ID" value="AGZ39509.1"/>
    <property type="molecule type" value="Genomic_DNA"/>
</dbReference>
<dbReference type="eggNOG" id="COG2203">
    <property type="taxonomic scope" value="Bacteria"/>
</dbReference>
<feature type="domain" description="GAF" evidence="3">
    <location>
        <begin position="207"/>
        <end position="369"/>
    </location>
</feature>
<dbReference type="SUPFAM" id="SSF55781">
    <property type="entry name" value="GAF domain-like"/>
    <property type="match status" value="2"/>
</dbReference>
<keyword evidence="2" id="KW-0175">Coiled coil</keyword>